<protein>
    <submittedName>
        <fullName evidence="2">Uncharacterized protein</fullName>
    </submittedName>
</protein>
<organism evidence="2 3">
    <name type="scientific">Candidatus Nitrosocosmicus oleophilus</name>
    <dbReference type="NCBI Taxonomy" id="1353260"/>
    <lineage>
        <taxon>Archaea</taxon>
        <taxon>Nitrososphaerota</taxon>
        <taxon>Nitrososphaeria</taxon>
        <taxon>Nitrososphaerales</taxon>
        <taxon>Nitrososphaeraceae</taxon>
        <taxon>Candidatus Nitrosocosmicus</taxon>
    </lineage>
</organism>
<proteinExistence type="predicted"/>
<keyword evidence="3" id="KW-1185">Reference proteome</keyword>
<evidence type="ECO:0000256" key="1">
    <source>
        <dbReference type="SAM" id="Phobius"/>
    </source>
</evidence>
<feature type="transmembrane region" description="Helical" evidence="1">
    <location>
        <begin position="12"/>
        <end position="29"/>
    </location>
</feature>
<dbReference type="AlphaFoldDB" id="A0A654M1C4"/>
<dbReference type="Proteomes" id="UP000058925">
    <property type="component" value="Chromosome"/>
</dbReference>
<gene>
    <name evidence="2" type="ORF">NMY3_02279</name>
</gene>
<keyword evidence="1" id="KW-0812">Transmembrane</keyword>
<sequence>MVLHLTNRRKGEFLMAIAGIGLAIGAMSISVPQVAYAGLCITGLGIVSMLWR</sequence>
<evidence type="ECO:0000313" key="3">
    <source>
        <dbReference type="Proteomes" id="UP000058925"/>
    </source>
</evidence>
<feature type="transmembrane region" description="Helical" evidence="1">
    <location>
        <begin position="35"/>
        <end position="51"/>
    </location>
</feature>
<keyword evidence="1" id="KW-0472">Membrane</keyword>
<dbReference type="KEGG" id="taa:NMY3_02279"/>
<dbReference type="EMBL" id="CP012850">
    <property type="protein sequence ID" value="ALI36476.1"/>
    <property type="molecule type" value="Genomic_DNA"/>
</dbReference>
<evidence type="ECO:0000313" key="2">
    <source>
        <dbReference type="EMBL" id="ALI36476.1"/>
    </source>
</evidence>
<reference evidence="3" key="1">
    <citation type="submission" date="2015-10" db="EMBL/GenBank/DDBJ databases">
        <title>Niche specialization of a soil ammonia-oxidizing archaeon, Candidatus Nitrosocosmicus oleophilus.</title>
        <authorList>
            <person name="Jung M.-Y."/>
            <person name="Rhee S.-K."/>
        </authorList>
    </citation>
    <scope>NUCLEOTIDE SEQUENCE [LARGE SCALE GENOMIC DNA]</scope>
    <source>
        <strain evidence="3">MY3</strain>
    </source>
</reference>
<keyword evidence="1" id="KW-1133">Transmembrane helix</keyword>
<name>A0A654M1C4_9ARCH</name>
<accession>A0A654M1C4</accession>